<proteinExistence type="predicted"/>
<evidence type="ECO:0000313" key="2">
    <source>
        <dbReference type="EMBL" id="EJF77044.1"/>
    </source>
</evidence>
<dbReference type="RefSeq" id="WP_006924630.1">
    <property type="nucleotide sequence ID" value="NZ_JH725026.1"/>
</dbReference>
<dbReference type="HOGENOM" id="CLU_1493415_0_0_5"/>
<keyword evidence="1" id="KW-1133">Transmembrane helix</keyword>
<feature type="transmembrane region" description="Helical" evidence="1">
    <location>
        <begin position="12"/>
        <end position="37"/>
    </location>
</feature>
<keyword evidence="1" id="KW-0472">Membrane</keyword>
<dbReference type="AlphaFoldDB" id="J0Q382"/>
<name>J0Q382_9HYPH</name>
<gene>
    <name evidence="2" type="ORF">MCQ_01548</name>
</gene>
<keyword evidence="1" id="KW-0812">Transmembrane</keyword>
<dbReference type="eggNOG" id="COG3115">
    <property type="taxonomic scope" value="Bacteria"/>
</dbReference>
<keyword evidence="3" id="KW-1185">Reference proteome</keyword>
<organism evidence="2 3">
    <name type="scientific">Candidatus Bartonella washoeensis Sb944nv</name>
    <dbReference type="NCBI Taxonomy" id="1094563"/>
    <lineage>
        <taxon>Bacteria</taxon>
        <taxon>Pseudomonadati</taxon>
        <taxon>Pseudomonadota</taxon>
        <taxon>Alphaproteobacteria</taxon>
        <taxon>Hyphomicrobiales</taxon>
        <taxon>Bartonellaceae</taxon>
        <taxon>Bartonella</taxon>
    </lineage>
</organism>
<evidence type="ECO:0008006" key="4">
    <source>
        <dbReference type="Google" id="ProtNLM"/>
    </source>
</evidence>
<protein>
    <recommendedName>
        <fullName evidence="4">Flagellar biosynthetic protein FliO</fullName>
    </recommendedName>
</protein>
<comment type="caution">
    <text evidence="2">The sequence shown here is derived from an EMBL/GenBank/DDBJ whole genome shotgun (WGS) entry which is preliminary data.</text>
</comment>
<dbReference type="EMBL" id="AILU01000051">
    <property type="protein sequence ID" value="EJF77044.1"/>
    <property type="molecule type" value="Genomic_DNA"/>
</dbReference>
<reference evidence="2 3" key="1">
    <citation type="submission" date="2012-03" db="EMBL/GenBank/DDBJ databases">
        <title>The Genome Sequence of Bartonella washoensis Sb944nv.</title>
        <authorList>
            <consortium name="The Broad Institute Genome Sequencing Platform"/>
            <consortium name="The Broad Institute Genome Sequencing Center for Infectious Disease"/>
            <person name="Feldgarden M."/>
            <person name="Kirby J."/>
            <person name="Kosoy M."/>
            <person name="Birtles R."/>
            <person name="Probert W.S."/>
            <person name="Chiaraviglio L."/>
            <person name="Young S.K."/>
            <person name="Zeng Q."/>
            <person name="Gargeya S."/>
            <person name="Fitzgerald M."/>
            <person name="Haas B."/>
            <person name="Abouelleil A."/>
            <person name="Alvarado L."/>
            <person name="Arachchi H.M."/>
            <person name="Berlin A."/>
            <person name="Chapman S.B."/>
            <person name="Gearin G."/>
            <person name="Goldberg J."/>
            <person name="Griggs A."/>
            <person name="Gujja S."/>
            <person name="Hansen M."/>
            <person name="Heiman D."/>
            <person name="Howarth C."/>
            <person name="Larimer J."/>
            <person name="Lui A."/>
            <person name="MacDonald P.J.P."/>
            <person name="McCowen C."/>
            <person name="Montmayeur A."/>
            <person name="Murphy C."/>
            <person name="Neiman D."/>
            <person name="Pearson M."/>
            <person name="Priest M."/>
            <person name="Roberts A."/>
            <person name="Saif S."/>
            <person name="Shea T."/>
            <person name="Sisk P."/>
            <person name="Stolte C."/>
            <person name="Sykes S."/>
            <person name="Wortman J."/>
            <person name="Nusbaum C."/>
            <person name="Birren B."/>
        </authorList>
    </citation>
    <scope>NUCLEOTIDE SEQUENCE [LARGE SCALE GENOMIC DNA]</scope>
    <source>
        <strain evidence="2 3">Sb944nv</strain>
    </source>
</reference>
<dbReference type="Proteomes" id="UP000008947">
    <property type="component" value="Unassembled WGS sequence"/>
</dbReference>
<dbReference type="PATRIC" id="fig|1094563.3.peg.1775"/>
<sequence length="180" mass="20431">MHVWLSSQIGTSAANITISLVLFIMIATTITAIITFLRRLKTRGFNTHRKKHPPRLTICDTIAIDRTRRLMLIRRDNTEHLILIGGLKDIVIESNIIDKRITHKSADKQKQDTQQALTIPKTNSNPNLIEKIPCPVSEIEHPQDNISKPLNQYLEDSAITAEIEGRQEPSLFIPAQKKVK</sequence>
<evidence type="ECO:0000313" key="3">
    <source>
        <dbReference type="Proteomes" id="UP000008947"/>
    </source>
</evidence>
<evidence type="ECO:0000256" key="1">
    <source>
        <dbReference type="SAM" id="Phobius"/>
    </source>
</evidence>
<accession>J0Q382</accession>